<evidence type="ECO:0000256" key="4">
    <source>
        <dbReference type="ARBA" id="ARBA00022777"/>
    </source>
</evidence>
<evidence type="ECO:0000256" key="6">
    <source>
        <dbReference type="SAM" id="MobiDB-lite"/>
    </source>
</evidence>
<dbReference type="PANTHER" id="PTHR45992">
    <property type="entry name" value="EUKARYOTIC ELONGATION FACTOR 2 KINASE-RELATED"/>
    <property type="match status" value="1"/>
</dbReference>
<keyword evidence="4 8" id="KW-0418">Kinase</keyword>
<comment type="caution">
    <text evidence="8">The sequence shown here is derived from an EMBL/GenBank/DDBJ whole genome shotgun (WGS) entry which is preliminary data.</text>
</comment>
<feature type="region of interest" description="Disordered" evidence="6">
    <location>
        <begin position="480"/>
        <end position="517"/>
    </location>
</feature>
<reference evidence="8" key="1">
    <citation type="submission" date="2023-03" db="EMBL/GenBank/DDBJ databases">
        <title>Massive genome expansion in bonnet fungi (Mycena s.s.) driven by repeated elements and novel gene families across ecological guilds.</title>
        <authorList>
            <consortium name="Lawrence Berkeley National Laboratory"/>
            <person name="Harder C.B."/>
            <person name="Miyauchi S."/>
            <person name="Viragh M."/>
            <person name="Kuo A."/>
            <person name="Thoen E."/>
            <person name="Andreopoulos B."/>
            <person name="Lu D."/>
            <person name="Skrede I."/>
            <person name="Drula E."/>
            <person name="Henrissat B."/>
            <person name="Morin E."/>
            <person name="Kohler A."/>
            <person name="Barry K."/>
            <person name="LaButti K."/>
            <person name="Morin E."/>
            <person name="Salamov A."/>
            <person name="Lipzen A."/>
            <person name="Mereny Z."/>
            <person name="Hegedus B."/>
            <person name="Baldrian P."/>
            <person name="Stursova M."/>
            <person name="Weitz H."/>
            <person name="Taylor A."/>
            <person name="Grigoriev I.V."/>
            <person name="Nagy L.G."/>
            <person name="Martin F."/>
            <person name="Kauserud H."/>
        </authorList>
    </citation>
    <scope>NUCLEOTIDE SEQUENCE</scope>
    <source>
        <strain evidence="8">CBHHK182m</strain>
    </source>
</reference>
<dbReference type="EMBL" id="JARKIB010000519">
    <property type="protein sequence ID" value="KAJ7702098.1"/>
    <property type="molecule type" value="Genomic_DNA"/>
</dbReference>
<feature type="domain" description="Alpha-type protein kinase" evidence="7">
    <location>
        <begin position="223"/>
        <end position="469"/>
    </location>
</feature>
<accession>A0AAD7DXH0</accession>
<dbReference type="SMART" id="SM00811">
    <property type="entry name" value="Alpha_kinase"/>
    <property type="match status" value="1"/>
</dbReference>
<dbReference type="InterPro" id="IPR051852">
    <property type="entry name" value="Alpha-type_PK"/>
</dbReference>
<feature type="compositionally biased region" description="Polar residues" evidence="6">
    <location>
        <begin position="499"/>
        <end position="517"/>
    </location>
</feature>
<evidence type="ECO:0000256" key="2">
    <source>
        <dbReference type="ARBA" id="ARBA00022679"/>
    </source>
</evidence>
<evidence type="ECO:0000313" key="9">
    <source>
        <dbReference type="Proteomes" id="UP001215598"/>
    </source>
</evidence>
<sequence>MAKRPGLGTTHTTSSLLRYEHGGGAPGEEKVTVAWAVVISQAPKQTNADLGVGAQRWAVSVALPDIKSQLVDTVNVEWGRSNSTPLLNEEVTFRFHGSKVLEKNTANMILGDFYVFYSTPSRSPIYLASIPTAWKPMAKTSKGGTLYLKLYIDSAMFQTRVELSEGAQSVDSMMDSTTASVIRKRTLSSVSEAPMGSRFQPTNPKIMEVHKRSSVTLKKVVCVVDDVNGVVELEDTGEIITGAIRDVYFARGAMKNAHDFKTEGGHSLVAKHFYRISDTAEAMAPPLSVSDHRLQIVLELQHLASASNFLKEFFHHTKECSVNVHAAIAIADAWVGEEILHPSVASGTSKIDATHGGLTWLVEGKRPTTVEHFTFTLNHQTRRHDLCAQTIHAFAHFVYGHSNKHIVIADIQGTPAHINGQDMMVLLDPMTHAASGDSGIGDFGKPGIQTFIRDHKCGEVCRALDLEKSVPLTLDNMVPLPAEGSDGDEDSLIRDLVNVGSQPQSTQSTDNPTKNIE</sequence>
<dbReference type="Pfam" id="PF02816">
    <property type="entry name" value="Alpha_kinase"/>
    <property type="match status" value="1"/>
</dbReference>
<organism evidence="8 9">
    <name type="scientific">Mycena metata</name>
    <dbReference type="NCBI Taxonomy" id="1033252"/>
    <lineage>
        <taxon>Eukaryota</taxon>
        <taxon>Fungi</taxon>
        <taxon>Dikarya</taxon>
        <taxon>Basidiomycota</taxon>
        <taxon>Agaricomycotina</taxon>
        <taxon>Agaricomycetes</taxon>
        <taxon>Agaricomycetidae</taxon>
        <taxon>Agaricales</taxon>
        <taxon>Marasmiineae</taxon>
        <taxon>Mycenaceae</taxon>
        <taxon>Mycena</taxon>
    </lineage>
</organism>
<dbReference type="AlphaFoldDB" id="A0AAD7DXH0"/>
<dbReference type="GO" id="GO:0004674">
    <property type="term" value="F:protein serine/threonine kinase activity"/>
    <property type="evidence" value="ECO:0007669"/>
    <property type="project" value="UniProtKB-KW"/>
</dbReference>
<evidence type="ECO:0000256" key="5">
    <source>
        <dbReference type="ARBA" id="ARBA00022840"/>
    </source>
</evidence>
<dbReference type="CDD" id="cd04515">
    <property type="entry name" value="Alpha_kinase"/>
    <property type="match status" value="1"/>
</dbReference>
<keyword evidence="3" id="KW-0547">Nucleotide-binding</keyword>
<evidence type="ECO:0000259" key="7">
    <source>
        <dbReference type="PROSITE" id="PS51158"/>
    </source>
</evidence>
<proteinExistence type="predicted"/>
<feature type="compositionally biased region" description="Low complexity" evidence="6">
    <location>
        <begin position="1"/>
        <end position="17"/>
    </location>
</feature>
<keyword evidence="2" id="KW-0808">Transferase</keyword>
<dbReference type="SUPFAM" id="SSF56112">
    <property type="entry name" value="Protein kinase-like (PK-like)"/>
    <property type="match status" value="1"/>
</dbReference>
<dbReference type="PROSITE" id="PS51158">
    <property type="entry name" value="ALPHA_KINASE"/>
    <property type="match status" value="1"/>
</dbReference>
<name>A0AAD7DXH0_9AGAR</name>
<gene>
    <name evidence="8" type="ORF">B0H16DRAFT_1347691</name>
</gene>
<keyword evidence="9" id="KW-1185">Reference proteome</keyword>
<evidence type="ECO:0000313" key="8">
    <source>
        <dbReference type="EMBL" id="KAJ7702098.1"/>
    </source>
</evidence>
<dbReference type="Proteomes" id="UP001215598">
    <property type="component" value="Unassembled WGS sequence"/>
</dbReference>
<feature type="region of interest" description="Disordered" evidence="6">
    <location>
        <begin position="1"/>
        <end position="23"/>
    </location>
</feature>
<dbReference type="InterPro" id="IPR011009">
    <property type="entry name" value="Kinase-like_dom_sf"/>
</dbReference>
<dbReference type="GO" id="GO:0005524">
    <property type="term" value="F:ATP binding"/>
    <property type="evidence" value="ECO:0007669"/>
    <property type="project" value="UniProtKB-KW"/>
</dbReference>
<dbReference type="InterPro" id="IPR004166">
    <property type="entry name" value="a-kinase_dom"/>
</dbReference>
<evidence type="ECO:0000256" key="3">
    <source>
        <dbReference type="ARBA" id="ARBA00022741"/>
    </source>
</evidence>
<dbReference type="Gene3D" id="3.20.200.10">
    <property type="entry name" value="MHCK/EF2 kinase"/>
    <property type="match status" value="1"/>
</dbReference>
<protein>
    <submittedName>
        <fullName evidence="8">Kinase-like domain-containing protein</fullName>
    </submittedName>
</protein>
<keyword evidence="5" id="KW-0067">ATP-binding</keyword>
<keyword evidence="1" id="KW-0723">Serine/threonine-protein kinase</keyword>
<evidence type="ECO:0000256" key="1">
    <source>
        <dbReference type="ARBA" id="ARBA00022527"/>
    </source>
</evidence>